<dbReference type="RefSeq" id="XP_032834662.1">
    <property type="nucleotide sequence ID" value="XM_032978771.1"/>
</dbReference>
<feature type="region of interest" description="Disordered" evidence="1">
    <location>
        <begin position="276"/>
        <end position="310"/>
    </location>
</feature>
<feature type="transmembrane region" description="Helical" evidence="2">
    <location>
        <begin position="158"/>
        <end position="184"/>
    </location>
</feature>
<feature type="signal peptide" evidence="3">
    <location>
        <begin position="1"/>
        <end position="20"/>
    </location>
</feature>
<keyword evidence="2" id="KW-0812">Transmembrane</keyword>
<dbReference type="KEGG" id="pmrn:116956899"/>
<evidence type="ECO:0000313" key="4">
    <source>
        <dbReference type="Proteomes" id="UP001318040"/>
    </source>
</evidence>
<feature type="chain" id="PRO_5044709478" evidence="3">
    <location>
        <begin position="21"/>
        <end position="310"/>
    </location>
</feature>
<keyword evidence="2" id="KW-1133">Transmembrane helix</keyword>
<keyword evidence="3" id="KW-0732">Signal</keyword>
<organism evidence="4 5">
    <name type="scientific">Petromyzon marinus</name>
    <name type="common">Sea lamprey</name>
    <dbReference type="NCBI Taxonomy" id="7757"/>
    <lineage>
        <taxon>Eukaryota</taxon>
        <taxon>Metazoa</taxon>
        <taxon>Chordata</taxon>
        <taxon>Craniata</taxon>
        <taxon>Vertebrata</taxon>
        <taxon>Cyclostomata</taxon>
        <taxon>Hyperoartia</taxon>
        <taxon>Petromyzontiformes</taxon>
        <taxon>Petromyzontidae</taxon>
        <taxon>Petromyzon</taxon>
    </lineage>
</organism>
<evidence type="ECO:0000313" key="7">
    <source>
        <dbReference type="RefSeq" id="XP_032834662.1"/>
    </source>
</evidence>
<sequence length="310" mass="33460">MASLKVTVMMVAVMVMKAEAQATSNAPITEFVPVTTNASLTTNNATFSPHIVTTVAQPATIAIITYTFNLTRPPGASYSDACEPDPTIIAIIAYKFNLIRPPGASYSDACEPYPTTIAIITYKFNLTRPLGASYSDACEPYPTDTTVPQNTTSSPSSALGIGVGVGVGAGALLILVITLGVCYWKRRNEPLALQKGPNASATEDRLRYMQGPGVQGQLPVPVGRPGMKLQQEVHELPGIRFQREAMKGNADEIYEELDDEGRAHKKDRCYQNFKAQVQHSPSPYECPDSQLDSDTTKPGVESPYVDLTVQ</sequence>
<evidence type="ECO:0000256" key="2">
    <source>
        <dbReference type="SAM" id="Phobius"/>
    </source>
</evidence>
<protein>
    <submittedName>
        <fullName evidence="5 6">Uncharacterized protein LOC116956899</fullName>
    </submittedName>
</protein>
<keyword evidence="2" id="KW-0472">Membrane</keyword>
<evidence type="ECO:0000256" key="3">
    <source>
        <dbReference type="SAM" id="SignalP"/>
    </source>
</evidence>
<evidence type="ECO:0000313" key="9">
    <source>
        <dbReference type="RefSeq" id="XP_032834664.1"/>
    </source>
</evidence>
<dbReference type="RefSeq" id="XP_032834660.1">
    <property type="nucleotide sequence ID" value="XM_032978769.1"/>
</dbReference>
<accession>A0AAJ7UG83</accession>
<reference evidence="5 6" key="1">
    <citation type="submission" date="2025-04" db="UniProtKB">
        <authorList>
            <consortium name="RefSeq"/>
        </authorList>
    </citation>
    <scope>IDENTIFICATION</scope>
    <source>
        <tissue evidence="5 6">Sperm</tissue>
    </source>
</reference>
<dbReference type="AlphaFoldDB" id="A0AAJ7UG83"/>
<evidence type="ECO:0000313" key="5">
    <source>
        <dbReference type="RefSeq" id="XP_032834660.1"/>
    </source>
</evidence>
<evidence type="ECO:0000313" key="6">
    <source>
        <dbReference type="RefSeq" id="XP_032834661.1"/>
    </source>
</evidence>
<dbReference type="RefSeq" id="XP_032834661.1">
    <property type="nucleotide sequence ID" value="XM_032978770.1"/>
</dbReference>
<evidence type="ECO:0000313" key="8">
    <source>
        <dbReference type="RefSeq" id="XP_032834663.1"/>
    </source>
</evidence>
<proteinExistence type="predicted"/>
<dbReference type="Proteomes" id="UP001318040">
    <property type="component" value="Chromosome 68"/>
</dbReference>
<dbReference type="RefSeq" id="XP_032834663.1">
    <property type="nucleotide sequence ID" value="XM_032978772.1"/>
</dbReference>
<keyword evidence="4" id="KW-1185">Reference proteome</keyword>
<name>A0AAJ7UG83_PETMA</name>
<evidence type="ECO:0000256" key="1">
    <source>
        <dbReference type="SAM" id="MobiDB-lite"/>
    </source>
</evidence>
<dbReference type="GeneID" id="116956899"/>
<gene>
    <name evidence="5 6 7 8 9" type="primary">LOC116956899</name>
</gene>
<dbReference type="RefSeq" id="XP_032834664.1">
    <property type="nucleotide sequence ID" value="XM_032978773.1"/>
</dbReference>